<gene>
    <name evidence="2" type="ORF">C7B43_11600</name>
</gene>
<sequence>MVARYGRYLSALVLVGMACSSCAGPVFGIVQPPRTVSIARIPQTAISKSPKLAGLHLGNRIYPPDSAGYIYRNFRGSNGADVPYRLGNAHFGLTMVLSRYGTATSVVAATVEHGRVDRRSHDPNGYAYVAWFYNPVLPPGDPYRDVTVKVVVSLTPMQDGLPQGVITAVALHYRDTVPGWIAGPNPDICVFGGAGSAP</sequence>
<dbReference type="Proteomes" id="UP000242699">
    <property type="component" value="Unassembled WGS sequence"/>
</dbReference>
<reference evidence="2 3" key="1">
    <citation type="journal article" date="2014" name="BMC Genomics">
        <title>Comparison of environmental and isolate Sulfobacillus genomes reveals diverse carbon, sulfur, nitrogen, and hydrogen metabolisms.</title>
        <authorList>
            <person name="Justice N.B."/>
            <person name="Norman A."/>
            <person name="Brown C.T."/>
            <person name="Singh A."/>
            <person name="Thomas B.C."/>
            <person name="Banfield J.F."/>
        </authorList>
    </citation>
    <scope>NUCLEOTIDE SEQUENCE [LARGE SCALE GENOMIC DNA]</scope>
    <source>
        <strain evidence="2">AMDSBA1</strain>
    </source>
</reference>
<accession>A0A2T2WZC9</accession>
<feature type="signal peptide" evidence="1">
    <location>
        <begin position="1"/>
        <end position="23"/>
    </location>
</feature>
<evidence type="ECO:0000313" key="2">
    <source>
        <dbReference type="EMBL" id="PSR27595.1"/>
    </source>
</evidence>
<evidence type="ECO:0000256" key="1">
    <source>
        <dbReference type="SAM" id="SignalP"/>
    </source>
</evidence>
<dbReference type="AlphaFoldDB" id="A0A2T2WZC9"/>
<proteinExistence type="predicted"/>
<evidence type="ECO:0000313" key="3">
    <source>
        <dbReference type="Proteomes" id="UP000242699"/>
    </source>
</evidence>
<feature type="chain" id="PRO_5039589958" description="Lipoprotein" evidence="1">
    <location>
        <begin position="24"/>
        <end position="198"/>
    </location>
</feature>
<organism evidence="2 3">
    <name type="scientific">Sulfobacillus benefaciens</name>
    <dbReference type="NCBI Taxonomy" id="453960"/>
    <lineage>
        <taxon>Bacteria</taxon>
        <taxon>Bacillati</taxon>
        <taxon>Bacillota</taxon>
        <taxon>Clostridia</taxon>
        <taxon>Eubacteriales</taxon>
        <taxon>Clostridiales Family XVII. Incertae Sedis</taxon>
        <taxon>Sulfobacillus</taxon>
    </lineage>
</organism>
<keyword evidence="1" id="KW-0732">Signal</keyword>
<dbReference type="EMBL" id="PXYT01000025">
    <property type="protein sequence ID" value="PSR27595.1"/>
    <property type="molecule type" value="Genomic_DNA"/>
</dbReference>
<protein>
    <recommendedName>
        <fullName evidence="4">Lipoprotein</fullName>
    </recommendedName>
</protein>
<comment type="caution">
    <text evidence="2">The sequence shown here is derived from an EMBL/GenBank/DDBJ whole genome shotgun (WGS) entry which is preliminary data.</text>
</comment>
<name>A0A2T2WZC9_9FIRM</name>
<evidence type="ECO:0008006" key="4">
    <source>
        <dbReference type="Google" id="ProtNLM"/>
    </source>
</evidence>
<dbReference type="PROSITE" id="PS51257">
    <property type="entry name" value="PROKAR_LIPOPROTEIN"/>
    <property type="match status" value="1"/>
</dbReference>